<dbReference type="AlphaFoldDB" id="A0A833RPU9"/>
<dbReference type="Proteomes" id="UP000602510">
    <property type="component" value="Unassembled WGS sequence"/>
</dbReference>
<dbReference type="EMBL" id="WSZM01000719">
    <property type="protein sequence ID" value="KAF4030042.1"/>
    <property type="molecule type" value="Genomic_DNA"/>
</dbReference>
<accession>A0A833RPU9</accession>
<evidence type="ECO:0000313" key="2">
    <source>
        <dbReference type="Proteomes" id="UP000602510"/>
    </source>
</evidence>
<keyword evidence="2" id="KW-1185">Reference proteome</keyword>
<comment type="caution">
    <text evidence="1">The sequence shown here is derived from an EMBL/GenBank/DDBJ whole genome shotgun (WGS) entry which is preliminary data.</text>
</comment>
<organism evidence="1 2">
    <name type="scientific">Phytophthora infestans</name>
    <name type="common">Potato late blight agent</name>
    <name type="synonym">Botrytis infestans</name>
    <dbReference type="NCBI Taxonomy" id="4787"/>
    <lineage>
        <taxon>Eukaryota</taxon>
        <taxon>Sar</taxon>
        <taxon>Stramenopiles</taxon>
        <taxon>Oomycota</taxon>
        <taxon>Peronosporomycetes</taxon>
        <taxon>Peronosporales</taxon>
        <taxon>Peronosporaceae</taxon>
        <taxon>Phytophthora</taxon>
    </lineage>
</organism>
<name>A0A833RPU9_PHYIN</name>
<proteinExistence type="predicted"/>
<gene>
    <name evidence="1" type="ORF">GN244_ATG18210</name>
</gene>
<evidence type="ECO:0000313" key="1">
    <source>
        <dbReference type="EMBL" id="KAF4030042.1"/>
    </source>
</evidence>
<reference evidence="1" key="1">
    <citation type="submission" date="2020-04" db="EMBL/GenBank/DDBJ databases">
        <title>Hybrid Assembly of Korean Phytophthora infestans isolates.</title>
        <authorList>
            <person name="Prokchorchik M."/>
            <person name="Lee Y."/>
            <person name="Seo J."/>
            <person name="Cho J.-H."/>
            <person name="Park Y.-E."/>
            <person name="Jang D.-C."/>
            <person name="Im J.-S."/>
            <person name="Choi J.-G."/>
            <person name="Park H.-J."/>
            <person name="Lee G.-B."/>
            <person name="Lee Y.-G."/>
            <person name="Hong S.-Y."/>
            <person name="Cho K."/>
            <person name="Sohn K.H."/>
        </authorList>
    </citation>
    <scope>NUCLEOTIDE SEQUENCE</scope>
    <source>
        <strain evidence="1">KR_1_A1</strain>
    </source>
</reference>
<protein>
    <submittedName>
        <fullName evidence="1">Uncharacterized protein</fullName>
    </submittedName>
</protein>
<sequence length="80" mass="8299">MLFDDAVCIHWLSSPKPPKPPAPEEAVEPCGSPPGATVPAVCVASFSPPKSIADAAAKKATTTTAEAWKNRVSGIVSKKR</sequence>